<dbReference type="RefSeq" id="WP_229639916.1">
    <property type="nucleotide sequence ID" value="NZ_JADWDC010000013.1"/>
</dbReference>
<protein>
    <submittedName>
        <fullName evidence="1">Uncharacterized protein</fullName>
    </submittedName>
</protein>
<proteinExistence type="predicted"/>
<dbReference type="EMBL" id="JADWDC010000013">
    <property type="protein sequence ID" value="MCC0176880.1"/>
    <property type="molecule type" value="Genomic_DNA"/>
</dbReference>
<dbReference type="Proteomes" id="UP000729733">
    <property type="component" value="Unassembled WGS sequence"/>
</dbReference>
<name>A0A964BP82_9CYAN</name>
<dbReference type="AlphaFoldDB" id="A0A964BP82"/>
<organism evidence="1 2">
    <name type="scientific">Waterburya agarophytonicola KI4</name>
    <dbReference type="NCBI Taxonomy" id="2874699"/>
    <lineage>
        <taxon>Bacteria</taxon>
        <taxon>Bacillati</taxon>
        <taxon>Cyanobacteriota</taxon>
        <taxon>Cyanophyceae</taxon>
        <taxon>Pleurocapsales</taxon>
        <taxon>Hyellaceae</taxon>
        <taxon>Waterburya</taxon>
        <taxon>Waterburya agarophytonicola</taxon>
    </lineage>
</organism>
<keyword evidence="2" id="KW-1185">Reference proteome</keyword>
<accession>A0A964BP82</accession>
<reference evidence="1" key="1">
    <citation type="journal article" date="2021" name="Antonie Van Leeuwenhoek">
        <title>Draft genome and description of Waterburya agarophytonicola gen. nov. sp. nov. (Pleurocapsales, Cyanobacteria): a seaweed symbiont.</title>
        <authorList>
            <person name="Bonthond G."/>
            <person name="Shalygin S."/>
            <person name="Bayer T."/>
            <person name="Weinberger F."/>
        </authorList>
    </citation>
    <scope>NUCLEOTIDE SEQUENCE</scope>
    <source>
        <strain evidence="1">KI4</strain>
    </source>
</reference>
<evidence type="ECO:0000313" key="1">
    <source>
        <dbReference type="EMBL" id="MCC0176880.1"/>
    </source>
</evidence>
<evidence type="ECO:0000313" key="2">
    <source>
        <dbReference type="Proteomes" id="UP000729733"/>
    </source>
</evidence>
<comment type="caution">
    <text evidence="1">The sequence shown here is derived from an EMBL/GenBank/DDBJ whole genome shotgun (WGS) entry which is preliminary data.</text>
</comment>
<sequence>MPFFQLRKITQVLSNLAPFICLAGIVFLQSQEYKKSAQQLNYDNYVERERQQAKEIDLLQQSPHLGFDNLVADWSYLNFVQYFGDAHARETIGYQLVPEYFATITNIDPRFTQAHLRLSIANSMYAGNAEKTVALMEKVLATVDPESPQSALLWTSKGLDELLFLGNKKAAINSYKIAAQWANLTQSDRPDGLTIKDLEQALTSTSEIDLKQAQIRAWSSVLVHIRDNQKKQEIIRKITNLKSEIAILEQSGSRGL</sequence>
<gene>
    <name evidence="1" type="ORF">I4641_07800</name>
</gene>